<dbReference type="AlphaFoldDB" id="A0A3L6SYR3"/>
<feature type="domain" description="F-box" evidence="1">
    <location>
        <begin position="23"/>
        <end position="56"/>
    </location>
</feature>
<evidence type="ECO:0000313" key="2">
    <source>
        <dbReference type="EMBL" id="RLN29622.1"/>
    </source>
</evidence>
<proteinExistence type="predicted"/>
<dbReference type="Proteomes" id="UP000275267">
    <property type="component" value="Unassembled WGS sequence"/>
</dbReference>
<organism evidence="2 3">
    <name type="scientific">Panicum miliaceum</name>
    <name type="common">Proso millet</name>
    <name type="synonym">Broomcorn millet</name>
    <dbReference type="NCBI Taxonomy" id="4540"/>
    <lineage>
        <taxon>Eukaryota</taxon>
        <taxon>Viridiplantae</taxon>
        <taxon>Streptophyta</taxon>
        <taxon>Embryophyta</taxon>
        <taxon>Tracheophyta</taxon>
        <taxon>Spermatophyta</taxon>
        <taxon>Magnoliopsida</taxon>
        <taxon>Liliopsida</taxon>
        <taxon>Poales</taxon>
        <taxon>Poaceae</taxon>
        <taxon>PACMAD clade</taxon>
        <taxon>Panicoideae</taxon>
        <taxon>Panicodae</taxon>
        <taxon>Paniceae</taxon>
        <taxon>Panicinae</taxon>
        <taxon>Panicum</taxon>
        <taxon>Panicum sect. Panicum</taxon>
    </lineage>
</organism>
<dbReference type="PANTHER" id="PTHR33207">
    <property type="entry name" value="F-BOX DOMAIN CONTAINING PROTEIN-RELATED"/>
    <property type="match status" value="1"/>
</dbReference>
<comment type="caution">
    <text evidence="2">The sequence shown here is derived from an EMBL/GenBank/DDBJ whole genome shotgun (WGS) entry which is preliminary data.</text>
</comment>
<keyword evidence="3" id="KW-1185">Reference proteome</keyword>
<protein>
    <recommendedName>
        <fullName evidence="1">F-box domain-containing protein</fullName>
    </recommendedName>
</protein>
<dbReference type="Gene3D" id="1.20.1280.50">
    <property type="match status" value="1"/>
</dbReference>
<dbReference type="InterPro" id="IPR036047">
    <property type="entry name" value="F-box-like_dom_sf"/>
</dbReference>
<evidence type="ECO:0000259" key="1">
    <source>
        <dbReference type="Pfam" id="PF12937"/>
    </source>
</evidence>
<name>A0A3L6SYR3_PANMI</name>
<sequence>MEQEHRRQRRRVTAAADEPRSVHDLPDDLLRLILRCLDSPLWLVRAACACRRWRRAGSLHPPAVAGHYHVRSCRPLAFVPSPPIDGGRFSLDFLPITKDWGPNLIVCDLLTRRYQGIQHPSEKQLDYAFAYAARAFLLDSEDGGISILNFRVLHRHHEDFRRTCVSFVFVSTADGAGWRFLRRSPAGDRDYPWHVAGRVDGSTYLGLATGKVKVLDNASLEFSDVDLPIRIDRQFPRGSAFTVVHGAGPNPTSPPTAWIIHVHGEALEFFRRQDRGGGAWVLEHSIPELSEATWRLPGHRKAGWTALEVIAGSTGIAVVSVRDGCKRRWLCSVDMATKKLQVVPEGQTKPYHRTTRTFTYTLQWPRSVLACLPP</sequence>
<reference evidence="3" key="1">
    <citation type="journal article" date="2019" name="Nat. Commun.">
        <title>The genome of broomcorn millet.</title>
        <authorList>
            <person name="Zou C."/>
            <person name="Miki D."/>
            <person name="Li D."/>
            <person name="Tang Q."/>
            <person name="Xiao L."/>
            <person name="Rajput S."/>
            <person name="Deng P."/>
            <person name="Jia W."/>
            <person name="Huang R."/>
            <person name="Zhang M."/>
            <person name="Sun Y."/>
            <person name="Hu J."/>
            <person name="Fu X."/>
            <person name="Schnable P.S."/>
            <person name="Li F."/>
            <person name="Zhang H."/>
            <person name="Feng B."/>
            <person name="Zhu X."/>
            <person name="Liu R."/>
            <person name="Schnable J.C."/>
            <person name="Zhu J.-K."/>
            <person name="Zhang H."/>
        </authorList>
    </citation>
    <scope>NUCLEOTIDE SEQUENCE [LARGE SCALE GENOMIC DNA]</scope>
</reference>
<dbReference type="OrthoDB" id="692925at2759"/>
<dbReference type="SUPFAM" id="SSF81383">
    <property type="entry name" value="F-box domain"/>
    <property type="match status" value="1"/>
</dbReference>
<dbReference type="EMBL" id="PQIB02000003">
    <property type="protein sequence ID" value="RLN29622.1"/>
    <property type="molecule type" value="Genomic_DNA"/>
</dbReference>
<dbReference type="Pfam" id="PF12937">
    <property type="entry name" value="F-box-like"/>
    <property type="match status" value="1"/>
</dbReference>
<gene>
    <name evidence="2" type="ORF">C2845_PM05G01830</name>
</gene>
<evidence type="ECO:0000313" key="3">
    <source>
        <dbReference type="Proteomes" id="UP000275267"/>
    </source>
</evidence>
<accession>A0A3L6SYR3</accession>
<dbReference type="InterPro" id="IPR001810">
    <property type="entry name" value="F-box_dom"/>
</dbReference>